<dbReference type="EMBL" id="GBRH01158586">
    <property type="protein sequence ID" value="JAE39310.1"/>
    <property type="molecule type" value="Transcribed_RNA"/>
</dbReference>
<evidence type="ECO:0000313" key="1">
    <source>
        <dbReference type="EMBL" id="JAE39310.1"/>
    </source>
</evidence>
<reference evidence="1" key="1">
    <citation type="submission" date="2014-09" db="EMBL/GenBank/DDBJ databases">
        <authorList>
            <person name="Magalhaes I.L.F."/>
            <person name="Oliveira U."/>
            <person name="Santos F.R."/>
            <person name="Vidigal T.H.D.A."/>
            <person name="Brescovit A.D."/>
            <person name="Santos A.J."/>
        </authorList>
    </citation>
    <scope>NUCLEOTIDE SEQUENCE</scope>
    <source>
        <tissue evidence="1">Shoot tissue taken approximately 20 cm above the soil surface</tissue>
    </source>
</reference>
<dbReference type="AlphaFoldDB" id="A0A0A9HQ97"/>
<sequence length="27" mass="3198">MKKMTNKGTINNAQNYLEQVVRKMMLL</sequence>
<proteinExistence type="predicted"/>
<protein>
    <submittedName>
        <fullName evidence="1">Uncharacterized protein</fullName>
    </submittedName>
</protein>
<reference evidence="1" key="2">
    <citation type="journal article" date="2015" name="Data Brief">
        <title>Shoot transcriptome of the giant reed, Arundo donax.</title>
        <authorList>
            <person name="Barrero R.A."/>
            <person name="Guerrero F.D."/>
            <person name="Moolhuijzen P."/>
            <person name="Goolsby J.A."/>
            <person name="Tidwell J."/>
            <person name="Bellgard S.E."/>
            <person name="Bellgard M.I."/>
        </authorList>
    </citation>
    <scope>NUCLEOTIDE SEQUENCE</scope>
    <source>
        <tissue evidence="1">Shoot tissue taken approximately 20 cm above the soil surface</tissue>
    </source>
</reference>
<organism evidence="1">
    <name type="scientific">Arundo donax</name>
    <name type="common">Giant reed</name>
    <name type="synonym">Donax arundinaceus</name>
    <dbReference type="NCBI Taxonomy" id="35708"/>
    <lineage>
        <taxon>Eukaryota</taxon>
        <taxon>Viridiplantae</taxon>
        <taxon>Streptophyta</taxon>
        <taxon>Embryophyta</taxon>
        <taxon>Tracheophyta</taxon>
        <taxon>Spermatophyta</taxon>
        <taxon>Magnoliopsida</taxon>
        <taxon>Liliopsida</taxon>
        <taxon>Poales</taxon>
        <taxon>Poaceae</taxon>
        <taxon>PACMAD clade</taxon>
        <taxon>Arundinoideae</taxon>
        <taxon>Arundineae</taxon>
        <taxon>Arundo</taxon>
    </lineage>
</organism>
<accession>A0A0A9HQ97</accession>
<name>A0A0A9HQ97_ARUDO</name>